<dbReference type="InterPro" id="IPR044748">
    <property type="entry name" value="Trm3/TARBP1_C"/>
</dbReference>
<dbReference type="InterPro" id="IPR029028">
    <property type="entry name" value="Alpha/beta_knot_MTases"/>
</dbReference>
<evidence type="ECO:0000256" key="12">
    <source>
        <dbReference type="ARBA" id="ARBA00093656"/>
    </source>
</evidence>
<dbReference type="PANTHER" id="PTHR12029:SF11">
    <property type="entry name" value="METHYLTRANSFERASE TARBP1-RELATED"/>
    <property type="match status" value="1"/>
</dbReference>
<comment type="catalytic activity">
    <reaction evidence="8">
        <text>guanosine(18) in tRNA + S-adenosyl-L-methionine = 2'-O-methylguanosine(18) in tRNA + S-adenosyl-L-homocysteine + H(+)</text>
        <dbReference type="Rhea" id="RHEA:20077"/>
        <dbReference type="Rhea" id="RHEA-COMP:10190"/>
        <dbReference type="Rhea" id="RHEA-COMP:10192"/>
        <dbReference type="ChEBI" id="CHEBI:15378"/>
        <dbReference type="ChEBI" id="CHEBI:57856"/>
        <dbReference type="ChEBI" id="CHEBI:59789"/>
        <dbReference type="ChEBI" id="CHEBI:74269"/>
        <dbReference type="ChEBI" id="CHEBI:74445"/>
        <dbReference type="EC" id="2.1.1.34"/>
    </reaction>
    <physiologicalReaction direction="left-to-right" evidence="8">
        <dbReference type="Rhea" id="RHEA:20078"/>
    </physiologicalReaction>
</comment>
<dbReference type="InterPro" id="IPR001537">
    <property type="entry name" value="SpoU_MeTrfase"/>
</dbReference>
<dbReference type="InterPro" id="IPR025806">
    <property type="entry name" value="TARBP1"/>
</dbReference>
<evidence type="ECO:0000313" key="16">
    <source>
        <dbReference type="Proteomes" id="UP001159641"/>
    </source>
</evidence>
<evidence type="ECO:0000256" key="10">
    <source>
        <dbReference type="ARBA" id="ARBA00093594"/>
    </source>
</evidence>
<sequence>MEWVLADALLSQSRDPRVLLGALCCEEASAERVETLRFLLQRLEDEEARGGGGGAGALPEAAREVAAGYLVPLLRGLRGRPAGGADTGPAARQRRRVMRAAGAALHSCARLAGGPHLAAALAEEALRDLLAAGPAPGLEGAVEAAVEVLAAVGPCLRPREDAPLLERVARAALALALGGDEAGPAEGAAALVAGRLLPALGRCGGAALRAVWGGLVAPGAPEGPGRVEPKLLVLSALAEKLLPEPGAERATAARDAGPDARRCWRFWRTVQAGLTRAEDALTRKRARYLLQRAVEVSAELGADCACAPQEGTGPSLFWWSEKKKDELLKFWENYILIMETLEGNQIHVIKPVLPKLNSLFEYAVSEENGCWLFHPSWHLCIYKRMFESENKILTKEGVTHFLELYETRVLPFSAEFSEFIIGPLMDALSESSLYSRSPGQLIGSGSPLGLKLQKFLVTYISLLPEEIKMTALESIDILNQVVSYYKLSELSLDHGSACVFSNVRDVLQCTMITHQILLRGAAQCYLLQAAMNLVDVEKVSLSDVSSLVMSVRQEECFGRGTSLWTELCDWLRVNESCFRRPSTCSSIGLHETSSLNAYVKNLVQEYIKSPAWEGGENCCMPDWLEAKLVAMMVLLAIDVEGMKSQYSEKRRTQNVLRIFLDPLLDALVKFGTNAYMPLLKTDRCLQLLLKLLHTCLLKGSSTQDVAPTDEVCTLLQNFVMSATESISEFILRRLTMKELSSVSDLDRCHLYLMVLTELINLHLKVGWKRGNPIWRVISPLKNASIRHLQEMARGQEPTLGRQIQRVVSMAALAMVCEATDQKPELQLDSRDAGATERFLSSLQLNQTLQKPHTEEDGSFFEESSSSQGWGKIVAQYIHDQWVCLSFLLKKYHTLIPASEDEILEPILPAVQMPVRTLQSALEALTILPSDQVLPVFHCMKILVPKLLTSSESLCIVSFDMAWKIIASLSNTQLVFWSNLKAFVQFVFDPKVLTIAAKIKGQAYFKIKEVTFLKIGIEKHDKVTIVISFQIMYRIIEMSTIKTGVFNILISYCCKSWIVSASNVSLSTAKNYSELVYEACIFGTVFRRDQRLIQDVQTFIENLGHECAANMVIENTKREDHYVRICAVKFLCLLDGSNMSHKLFMEDLAIKLLEKDELVSKSRTRYYVNSQQHRVKNRIWQTLLVLLPRFDQNFLNRIIDKIFQAGFISNQASIKYFIEWIIILILHKFPQFLPKFWDCFSYTCSPKCSIRLTAATPGLATPCAPTSPPLHSSHGCMDGLSFLLLEHSKGQGCEQQHSAIFPASGLTGPGWAVVHVVSTGLGPANDFFGHVLVTLAAVVGTAEAVAASGSSRPHGPGPKRPARCLDVHGLAAALNDCSVYLIYFQGEENLKTSICTFLSALSHLDIITENIPEKKLILKQALIIVLHWCFNPNFSIRLYALVALKKIWSMWKALHVEELDALTSIIESSLNQVENMLGARNAKKNWQRIQEHFFFATFHPLKDYCLETIFYILPRLSGLVEDEWIAIGKFTRFTDIPLDAGFQWYLSPTQLCELKPGDWSQQDIGSNSGEADNESEWSDVQKKIIPWRNSVPDLDLELVFQDRAAKLGKSHSRLIVVASLIDKPTNLGGLCRTCEVFGASALVVGNLQCIRDKQFQHLSVSAEQWLPLVEVKPPQLIDYLQQKKAEGYTIVGVEQTVKSLDLTQYCFPEKSLLLLGNEREGIPANLIQQVDVCVEIPQQGITRSLNVHVSGALLIWEYTRQQLLKQGDPGSRSSCLA</sequence>
<name>A0AB34HRM7_ESCRO</name>
<evidence type="ECO:0000256" key="3">
    <source>
        <dbReference type="ARBA" id="ARBA00022603"/>
    </source>
</evidence>
<protein>
    <recommendedName>
        <fullName evidence="11">tRNA (guanosine(18)-2'-O)-methyltransferase TARBP1</fullName>
        <ecNumber evidence="10">2.1.1.34</ecNumber>
    </recommendedName>
    <alternativeName>
        <fullName evidence="12">TAR RNA-binding protein 1</fullName>
    </alternativeName>
</protein>
<comment type="function">
    <text evidence="9">S-adenosyl-L-methionine-dependent 2'-O-ribose methyltransferase that catalyzes the formation of 2'-O-methylguanosine at position 18 (Gm18) in a subset of tRNA. Selectively mediates Gm18 methylation of tRNAGln-TTG/CTG and tRNASer-TGA/GCT. Gm18 modification can enhance the stability of modified tRNAs.</text>
</comment>
<evidence type="ECO:0000256" key="7">
    <source>
        <dbReference type="ARBA" id="ARBA00022990"/>
    </source>
</evidence>
<evidence type="ECO:0000256" key="6">
    <source>
        <dbReference type="ARBA" id="ARBA00022884"/>
    </source>
</evidence>
<evidence type="ECO:0000256" key="9">
    <source>
        <dbReference type="ARBA" id="ARBA00093361"/>
    </source>
</evidence>
<feature type="domain" description="TARBP1" evidence="14">
    <location>
        <begin position="266"/>
        <end position="365"/>
    </location>
</feature>
<gene>
    <name evidence="15" type="ORF">J1605_019101</name>
</gene>
<dbReference type="InterPro" id="IPR056921">
    <property type="entry name" value="TARBP1_dom"/>
</dbReference>
<dbReference type="EMBL" id="JAIQCJ010000888">
    <property type="protein sequence ID" value="KAJ8794109.1"/>
    <property type="molecule type" value="Genomic_DNA"/>
</dbReference>
<dbReference type="Pfam" id="PF00588">
    <property type="entry name" value="SpoU_methylase"/>
    <property type="match status" value="1"/>
</dbReference>
<dbReference type="EC" id="2.1.1.34" evidence="10"/>
<comment type="similarity">
    <text evidence="1">Belongs to the class IV-like SAM-binding methyltransferase superfamily. RNA methyltransferase TrmH family.</text>
</comment>
<keyword evidence="6" id="KW-0694">RNA-binding</keyword>
<organism evidence="15 16">
    <name type="scientific">Eschrichtius robustus</name>
    <name type="common">California gray whale</name>
    <name type="synonym">Eschrichtius gibbosus</name>
    <dbReference type="NCBI Taxonomy" id="9764"/>
    <lineage>
        <taxon>Eukaryota</taxon>
        <taxon>Metazoa</taxon>
        <taxon>Chordata</taxon>
        <taxon>Craniata</taxon>
        <taxon>Vertebrata</taxon>
        <taxon>Euteleostomi</taxon>
        <taxon>Mammalia</taxon>
        <taxon>Eutheria</taxon>
        <taxon>Laurasiatheria</taxon>
        <taxon>Artiodactyla</taxon>
        <taxon>Whippomorpha</taxon>
        <taxon>Cetacea</taxon>
        <taxon>Mysticeti</taxon>
        <taxon>Eschrichtiidae</taxon>
        <taxon>Eschrichtius</taxon>
    </lineage>
</organism>
<dbReference type="SUPFAM" id="SSF75217">
    <property type="entry name" value="alpha/beta knot"/>
    <property type="match status" value="1"/>
</dbReference>
<dbReference type="Gene3D" id="3.40.1280.10">
    <property type="match status" value="1"/>
</dbReference>
<dbReference type="GO" id="GO:0003723">
    <property type="term" value="F:RNA binding"/>
    <property type="evidence" value="ECO:0007669"/>
    <property type="project" value="UniProtKB-KW"/>
</dbReference>
<proteinExistence type="inferred from homology"/>
<keyword evidence="5" id="KW-0949">S-adenosyl-L-methionine</keyword>
<keyword evidence="16" id="KW-1185">Reference proteome</keyword>
<keyword evidence="4" id="KW-0808">Transferase</keyword>
<keyword evidence="7" id="KW-0007">Acetylation</keyword>
<comment type="subunit">
    <text evidence="2">Monomer and homodimer.</text>
</comment>
<evidence type="ECO:0000256" key="8">
    <source>
        <dbReference type="ARBA" id="ARBA00093266"/>
    </source>
</evidence>
<evidence type="ECO:0000256" key="5">
    <source>
        <dbReference type="ARBA" id="ARBA00022691"/>
    </source>
</evidence>
<evidence type="ECO:0000256" key="11">
    <source>
        <dbReference type="ARBA" id="ARBA00093636"/>
    </source>
</evidence>
<dbReference type="InterPro" id="IPR045330">
    <property type="entry name" value="TRM3/TARBP1"/>
</dbReference>
<dbReference type="GO" id="GO:0141100">
    <property type="term" value="F:tRNA (guanine(18)-2'-O)-methyltransferase activity"/>
    <property type="evidence" value="ECO:0007669"/>
    <property type="project" value="UniProtKB-EC"/>
</dbReference>
<dbReference type="PROSITE" id="PS51624">
    <property type="entry name" value="SAM_MT_TRMH_2"/>
    <property type="match status" value="1"/>
</dbReference>
<dbReference type="PANTHER" id="PTHR12029">
    <property type="entry name" value="RNA METHYLTRANSFERASE"/>
    <property type="match status" value="1"/>
</dbReference>
<evidence type="ECO:0000256" key="4">
    <source>
        <dbReference type="ARBA" id="ARBA00022679"/>
    </source>
</evidence>
<dbReference type="Proteomes" id="UP001159641">
    <property type="component" value="Unassembled WGS sequence"/>
</dbReference>
<dbReference type="InterPro" id="IPR029026">
    <property type="entry name" value="tRNA_m1G_MTases_N"/>
</dbReference>
<dbReference type="Pfam" id="PF25050">
    <property type="entry name" value="TARBP1"/>
    <property type="match status" value="1"/>
</dbReference>
<evidence type="ECO:0000256" key="2">
    <source>
        <dbReference type="ARBA" id="ARBA00011407"/>
    </source>
</evidence>
<evidence type="ECO:0000259" key="13">
    <source>
        <dbReference type="Pfam" id="PF00588"/>
    </source>
</evidence>
<dbReference type="GO" id="GO:0030488">
    <property type="term" value="P:tRNA methylation"/>
    <property type="evidence" value="ECO:0007669"/>
    <property type="project" value="InterPro"/>
</dbReference>
<evidence type="ECO:0000256" key="1">
    <source>
        <dbReference type="ARBA" id="ARBA00007228"/>
    </source>
</evidence>
<comment type="caution">
    <text evidence="15">The sequence shown here is derived from an EMBL/GenBank/DDBJ whole genome shotgun (WGS) entry which is preliminary data.</text>
</comment>
<keyword evidence="3" id="KW-0489">Methyltransferase</keyword>
<reference evidence="15 16" key="1">
    <citation type="submission" date="2022-11" db="EMBL/GenBank/DDBJ databases">
        <title>Whole genome sequence of Eschrichtius robustus ER-17-0199.</title>
        <authorList>
            <person name="Bruniche-Olsen A."/>
            <person name="Black A.N."/>
            <person name="Fields C.J."/>
            <person name="Walden K."/>
            <person name="Dewoody J.A."/>
        </authorList>
    </citation>
    <scope>NUCLEOTIDE SEQUENCE [LARGE SCALE GENOMIC DNA]</scope>
    <source>
        <strain evidence="15">ER-17-0199</strain>
        <tissue evidence="15">Blubber</tissue>
    </source>
</reference>
<feature type="domain" description="tRNA/rRNA methyltransferase SpoU type" evidence="13">
    <location>
        <begin position="1613"/>
        <end position="1754"/>
    </location>
</feature>
<dbReference type="CDD" id="cd18091">
    <property type="entry name" value="SpoU-like_TRM3-like"/>
    <property type="match status" value="1"/>
</dbReference>
<evidence type="ECO:0000313" key="15">
    <source>
        <dbReference type="EMBL" id="KAJ8794109.1"/>
    </source>
</evidence>
<dbReference type="FunFam" id="3.40.1280.10:FF:000010">
    <property type="entry name" value="probable methyltransferase TARBP1"/>
    <property type="match status" value="1"/>
</dbReference>
<accession>A0AB34HRM7</accession>
<evidence type="ECO:0000259" key="14">
    <source>
        <dbReference type="Pfam" id="PF25050"/>
    </source>
</evidence>